<dbReference type="PANTHER" id="PTHR43355:SF2">
    <property type="entry name" value="FLAVIN REDUCTASE (NADPH)"/>
    <property type="match status" value="1"/>
</dbReference>
<dbReference type="Gene3D" id="3.40.50.720">
    <property type="entry name" value="NAD(P)-binding Rossmann-like Domain"/>
    <property type="match status" value="1"/>
</dbReference>
<gene>
    <name evidence="2" type="ORF">BN8_04141</name>
</gene>
<dbReference type="EMBL" id="CAIT01000007">
    <property type="protein sequence ID" value="CCH54922.1"/>
    <property type="molecule type" value="Genomic_DNA"/>
</dbReference>
<sequence>MRIALLGATGGTGLSFLEQALGNGHTIKALARTPENLTINHPNLVIQAGNVFTVSSLTSLMQDTDVVVSVFGISGIWQARKPRGLYSIGGTNVIKAMQETGHKRLLAVTSSGVEPQPNDGFFFKYIFKPLFLEKMYEDMRILEKNILTSNLDYTIVRPPYLTDGPLTGQYRISATGNFADDKDLSRADLAHFLLHETEQSGYIRKTVALSY</sequence>
<evidence type="ECO:0000313" key="2">
    <source>
        <dbReference type="EMBL" id="CCH54922.1"/>
    </source>
</evidence>
<keyword evidence="3" id="KW-1185">Reference proteome</keyword>
<proteinExistence type="predicted"/>
<dbReference type="Pfam" id="PF13460">
    <property type="entry name" value="NAD_binding_10"/>
    <property type="match status" value="1"/>
</dbReference>
<dbReference type="STRING" id="1185876.BN8_04141"/>
<dbReference type="SUPFAM" id="SSF51735">
    <property type="entry name" value="NAD(P)-binding Rossmann-fold domains"/>
    <property type="match status" value="1"/>
</dbReference>
<organism evidence="2 3">
    <name type="scientific">Fibrisoma limi BUZ 3</name>
    <dbReference type="NCBI Taxonomy" id="1185876"/>
    <lineage>
        <taxon>Bacteria</taxon>
        <taxon>Pseudomonadati</taxon>
        <taxon>Bacteroidota</taxon>
        <taxon>Cytophagia</taxon>
        <taxon>Cytophagales</taxon>
        <taxon>Spirosomataceae</taxon>
        <taxon>Fibrisoma</taxon>
    </lineage>
</organism>
<protein>
    <recommendedName>
        <fullName evidence="1">NAD(P)-binding domain-containing protein</fullName>
    </recommendedName>
</protein>
<dbReference type="GO" id="GO:0042602">
    <property type="term" value="F:riboflavin reductase (NADPH) activity"/>
    <property type="evidence" value="ECO:0007669"/>
    <property type="project" value="TreeGrafter"/>
</dbReference>
<comment type="caution">
    <text evidence="2">The sequence shown here is derived from an EMBL/GenBank/DDBJ whole genome shotgun (WGS) entry which is preliminary data.</text>
</comment>
<dbReference type="GO" id="GO:0004074">
    <property type="term" value="F:biliverdin reductase [NAD(P)H] activity"/>
    <property type="evidence" value="ECO:0007669"/>
    <property type="project" value="TreeGrafter"/>
</dbReference>
<accession>I2GLZ6</accession>
<dbReference type="Proteomes" id="UP000009309">
    <property type="component" value="Unassembled WGS sequence"/>
</dbReference>
<dbReference type="PANTHER" id="PTHR43355">
    <property type="entry name" value="FLAVIN REDUCTASE (NADPH)"/>
    <property type="match status" value="1"/>
</dbReference>
<dbReference type="eggNOG" id="COG0702">
    <property type="taxonomic scope" value="Bacteria"/>
</dbReference>
<dbReference type="InterPro" id="IPR036291">
    <property type="entry name" value="NAD(P)-bd_dom_sf"/>
</dbReference>
<dbReference type="InterPro" id="IPR051606">
    <property type="entry name" value="Polyketide_Oxido-like"/>
</dbReference>
<dbReference type="OrthoDB" id="9790734at2"/>
<feature type="domain" description="NAD(P)-binding" evidence="1">
    <location>
        <begin position="7"/>
        <end position="195"/>
    </location>
</feature>
<dbReference type="InterPro" id="IPR016040">
    <property type="entry name" value="NAD(P)-bd_dom"/>
</dbReference>
<reference evidence="2 3" key="1">
    <citation type="journal article" date="2012" name="J. Bacteriol.">
        <title>Genome Sequence of the Filamentous Bacterium Fibrisoma limi BUZ 3T.</title>
        <authorList>
            <person name="Filippini M."/>
            <person name="Qi W."/>
            <person name="Jaenicke S."/>
            <person name="Goesmann A."/>
            <person name="Smits T.H."/>
            <person name="Bagheri H.C."/>
        </authorList>
    </citation>
    <scope>NUCLEOTIDE SEQUENCE [LARGE SCALE GENOMIC DNA]</scope>
    <source>
        <strain evidence="3">BUZ 3T</strain>
    </source>
</reference>
<evidence type="ECO:0000259" key="1">
    <source>
        <dbReference type="Pfam" id="PF13460"/>
    </source>
</evidence>
<name>I2GLZ6_9BACT</name>
<dbReference type="AlphaFoldDB" id="I2GLZ6"/>
<dbReference type="RefSeq" id="WP_009283498.1">
    <property type="nucleotide sequence ID" value="NZ_CAIT01000007.1"/>
</dbReference>
<evidence type="ECO:0000313" key="3">
    <source>
        <dbReference type="Proteomes" id="UP000009309"/>
    </source>
</evidence>